<dbReference type="PANTHER" id="PTHR24103">
    <property type="entry name" value="E3 UBIQUITIN-PROTEIN LIGASE TRIM"/>
    <property type="match status" value="1"/>
</dbReference>
<protein>
    <submittedName>
        <fullName evidence="8">Uncharacterized protein</fullName>
    </submittedName>
</protein>
<dbReference type="Gene3D" id="3.30.160.60">
    <property type="entry name" value="Classic Zinc Finger"/>
    <property type="match status" value="1"/>
</dbReference>
<dbReference type="SUPFAM" id="SSF57845">
    <property type="entry name" value="B-box zinc-binding domain"/>
    <property type="match status" value="1"/>
</dbReference>
<dbReference type="CDD" id="cd19800">
    <property type="entry name" value="Bbox2_xNF7-like"/>
    <property type="match status" value="1"/>
</dbReference>
<evidence type="ECO:0000313" key="8">
    <source>
        <dbReference type="Ensembl" id="ENSPCEP00000019178.1"/>
    </source>
</evidence>
<reference evidence="8" key="1">
    <citation type="submission" date="2025-08" db="UniProtKB">
        <authorList>
            <consortium name="Ensembl"/>
        </authorList>
    </citation>
    <scope>IDENTIFICATION</scope>
</reference>
<proteinExistence type="predicted"/>
<evidence type="ECO:0000256" key="5">
    <source>
        <dbReference type="SAM" id="Coils"/>
    </source>
</evidence>
<feature type="domain" description="B box-type" evidence="7">
    <location>
        <begin position="94"/>
        <end position="135"/>
    </location>
</feature>
<dbReference type="InterPro" id="IPR027370">
    <property type="entry name" value="Znf-RING_euk"/>
</dbReference>
<dbReference type="InterPro" id="IPR001841">
    <property type="entry name" value="Znf_RING"/>
</dbReference>
<evidence type="ECO:0000256" key="3">
    <source>
        <dbReference type="ARBA" id="ARBA00022833"/>
    </source>
</evidence>
<evidence type="ECO:0000259" key="7">
    <source>
        <dbReference type="PROSITE" id="PS50119"/>
    </source>
</evidence>
<dbReference type="InterPro" id="IPR017907">
    <property type="entry name" value="Znf_RING_CS"/>
</dbReference>
<keyword evidence="9" id="KW-1185">Reference proteome</keyword>
<dbReference type="SUPFAM" id="SSF57850">
    <property type="entry name" value="RING/U-box"/>
    <property type="match status" value="1"/>
</dbReference>
<evidence type="ECO:0000256" key="4">
    <source>
        <dbReference type="PROSITE-ProRule" id="PRU00024"/>
    </source>
</evidence>
<reference evidence="8" key="2">
    <citation type="submission" date="2025-09" db="UniProtKB">
        <authorList>
            <consortium name="Ensembl"/>
        </authorList>
    </citation>
    <scope>IDENTIFICATION</scope>
</reference>
<keyword evidence="3" id="KW-0862">Zinc</keyword>
<dbReference type="Gene3D" id="3.30.40.10">
    <property type="entry name" value="Zinc/RING finger domain, C3HC4 (zinc finger)"/>
    <property type="match status" value="1"/>
</dbReference>
<dbReference type="Ensembl" id="ENSPCET00000019829.1">
    <property type="protein sequence ID" value="ENSPCEP00000019178.1"/>
    <property type="gene ID" value="ENSPCEG00000014912.1"/>
</dbReference>
<evidence type="ECO:0000313" key="9">
    <source>
        <dbReference type="Proteomes" id="UP000694393"/>
    </source>
</evidence>
<keyword evidence="2 4" id="KW-0863">Zinc-finger</keyword>
<keyword evidence="1" id="KW-0479">Metal-binding</keyword>
<dbReference type="Pfam" id="PF13445">
    <property type="entry name" value="zf-RING_UBOX"/>
    <property type="match status" value="1"/>
</dbReference>
<accession>A0A8C8SG15</accession>
<dbReference type="Pfam" id="PF00643">
    <property type="entry name" value="zf-B_box"/>
    <property type="match status" value="1"/>
</dbReference>
<name>A0A8C8SG15_9SAUR</name>
<evidence type="ECO:0000256" key="2">
    <source>
        <dbReference type="ARBA" id="ARBA00022771"/>
    </source>
</evidence>
<keyword evidence="5" id="KW-0175">Coiled coil</keyword>
<dbReference type="PROSITE" id="PS00518">
    <property type="entry name" value="ZF_RING_1"/>
    <property type="match status" value="1"/>
</dbReference>
<dbReference type="PROSITE" id="PS50089">
    <property type="entry name" value="ZF_RING_2"/>
    <property type="match status" value="1"/>
</dbReference>
<dbReference type="SMART" id="SM00336">
    <property type="entry name" value="BBOX"/>
    <property type="match status" value="1"/>
</dbReference>
<feature type="coiled-coil region" evidence="5">
    <location>
        <begin position="193"/>
        <end position="242"/>
    </location>
</feature>
<evidence type="ECO:0000256" key="1">
    <source>
        <dbReference type="ARBA" id="ARBA00022723"/>
    </source>
</evidence>
<dbReference type="InterPro" id="IPR050143">
    <property type="entry name" value="TRIM/RBCC"/>
</dbReference>
<dbReference type="SMART" id="SM00184">
    <property type="entry name" value="RING"/>
    <property type="match status" value="1"/>
</dbReference>
<dbReference type="InterPro" id="IPR013083">
    <property type="entry name" value="Znf_RING/FYVE/PHD"/>
</dbReference>
<dbReference type="Proteomes" id="UP000694393">
    <property type="component" value="Unplaced"/>
</dbReference>
<evidence type="ECO:0000259" key="6">
    <source>
        <dbReference type="PROSITE" id="PS50089"/>
    </source>
</evidence>
<sequence length="269" mass="30360">MASALDVSSLAEDLLCPICLSLFRDPRMLECGHSFCAHCLEPCIPKGRRRGLCPECRHPFAPRSVTINWALCSLAEKARLLKLDEGAQLGGGGPGRAICTEHEEPLKLFCRQDEEPICLICRDMPQHQGHDFLPVKNAVQVYQDKLKASLVPLTENLNSATEDQRRQQENITALESCVQDLLGYISKEFEVLHQILHEKEEGMKKEVERMKKENCEEMEESLKELDEEFASHRETLSRAQAGLDESDHITFLRVRRDFTGGGGNKKGKC</sequence>
<dbReference type="InterPro" id="IPR000315">
    <property type="entry name" value="Znf_B-box"/>
</dbReference>
<organism evidence="8 9">
    <name type="scientific">Pelusios castaneus</name>
    <name type="common">West African mud turtle</name>
    <dbReference type="NCBI Taxonomy" id="367368"/>
    <lineage>
        <taxon>Eukaryota</taxon>
        <taxon>Metazoa</taxon>
        <taxon>Chordata</taxon>
        <taxon>Craniata</taxon>
        <taxon>Vertebrata</taxon>
        <taxon>Euteleostomi</taxon>
        <taxon>Archelosauria</taxon>
        <taxon>Testudinata</taxon>
        <taxon>Testudines</taxon>
        <taxon>Pleurodira</taxon>
        <taxon>Pelomedusidae</taxon>
        <taxon>Pelusios</taxon>
    </lineage>
</organism>
<feature type="domain" description="RING-type" evidence="6">
    <location>
        <begin position="16"/>
        <end position="57"/>
    </location>
</feature>
<dbReference type="PROSITE" id="PS50119">
    <property type="entry name" value="ZF_BBOX"/>
    <property type="match status" value="1"/>
</dbReference>
<dbReference type="GO" id="GO:0008270">
    <property type="term" value="F:zinc ion binding"/>
    <property type="evidence" value="ECO:0007669"/>
    <property type="project" value="UniProtKB-KW"/>
</dbReference>
<dbReference type="AlphaFoldDB" id="A0A8C8SG15"/>